<evidence type="ECO:0000313" key="3">
    <source>
        <dbReference type="Proteomes" id="UP001320715"/>
    </source>
</evidence>
<reference evidence="2 3" key="1">
    <citation type="submission" date="2020-01" db="EMBL/GenBank/DDBJ databases">
        <title>Genomes of bacteria type strains.</title>
        <authorList>
            <person name="Chen J."/>
            <person name="Zhu S."/>
            <person name="Yang J."/>
        </authorList>
    </citation>
    <scope>NUCLEOTIDE SEQUENCE [LARGE SCALE GENOMIC DNA]</scope>
    <source>
        <strain evidence="2 3">DSM 16655</strain>
    </source>
</reference>
<name>A0ABT1CR50_9HYPH</name>
<protein>
    <recommendedName>
        <fullName evidence="4">ABC transmembrane type-1 domain-containing protein</fullName>
    </recommendedName>
</protein>
<feature type="transmembrane region" description="Helical" evidence="1">
    <location>
        <begin position="52"/>
        <end position="78"/>
    </location>
</feature>
<feature type="transmembrane region" description="Helical" evidence="1">
    <location>
        <begin position="226"/>
        <end position="247"/>
    </location>
</feature>
<gene>
    <name evidence="2" type="ORF">GTW23_10845</name>
</gene>
<evidence type="ECO:0000256" key="1">
    <source>
        <dbReference type="SAM" id="Phobius"/>
    </source>
</evidence>
<accession>A0ABT1CR50</accession>
<keyword evidence="1" id="KW-1133">Transmembrane helix</keyword>
<evidence type="ECO:0008006" key="4">
    <source>
        <dbReference type="Google" id="ProtNLM"/>
    </source>
</evidence>
<dbReference type="RefSeq" id="WP_252915782.1">
    <property type="nucleotide sequence ID" value="NZ_JAAAML010000002.1"/>
</dbReference>
<keyword evidence="1" id="KW-0812">Transmembrane</keyword>
<evidence type="ECO:0000313" key="2">
    <source>
        <dbReference type="EMBL" id="MCO6408671.1"/>
    </source>
</evidence>
<keyword evidence="1" id="KW-0472">Membrane</keyword>
<proteinExistence type="predicted"/>
<feature type="transmembrane region" description="Helical" evidence="1">
    <location>
        <begin position="12"/>
        <end position="40"/>
    </location>
</feature>
<keyword evidence="3" id="KW-1185">Reference proteome</keyword>
<organism evidence="2 3">
    <name type="scientific">Hoeflea alexandrii</name>
    <dbReference type="NCBI Taxonomy" id="288436"/>
    <lineage>
        <taxon>Bacteria</taxon>
        <taxon>Pseudomonadati</taxon>
        <taxon>Pseudomonadota</taxon>
        <taxon>Alphaproteobacteria</taxon>
        <taxon>Hyphomicrobiales</taxon>
        <taxon>Rhizobiaceae</taxon>
        <taxon>Hoeflea</taxon>
    </lineage>
</organism>
<comment type="caution">
    <text evidence="2">The sequence shown here is derived from an EMBL/GenBank/DDBJ whole genome shotgun (WGS) entry which is preliminary data.</text>
</comment>
<feature type="transmembrane region" description="Helical" evidence="1">
    <location>
        <begin position="90"/>
        <end position="113"/>
    </location>
</feature>
<dbReference type="Proteomes" id="UP001320715">
    <property type="component" value="Unassembled WGS sequence"/>
</dbReference>
<feature type="transmembrane region" description="Helical" evidence="1">
    <location>
        <begin position="159"/>
        <end position="182"/>
    </location>
</feature>
<feature type="transmembrane region" description="Helical" evidence="1">
    <location>
        <begin position="125"/>
        <end position="147"/>
    </location>
</feature>
<dbReference type="EMBL" id="JAAAML010000002">
    <property type="protein sequence ID" value="MCO6408671.1"/>
    <property type="molecule type" value="Genomic_DNA"/>
</dbReference>
<sequence>MPSRLTARSFTGWFMLFLSLLALGTVFFGQALWFVVPVIAGQGCISGGTCGAMAAVLGLWLQPGLLIAASVVGAMAFYGRGLAVGSRLWALFPLALLMPYLPSLFMLGNLWGVNLGSLFLFFPRWSLFELMPLMTLGVLLCFQVEYTPGFADSIARTRLYGSIPIGVIYVGSCVWVCSDLLLSLSPNLGLPVAVAQDIRDLLFFPLSVANGEVFAGLPPGGVRPDLVVPLGTVINLVAFLVLSYALALDSSGRLRRTSALVLIDLIDKNGDNRDKPMFRPGRRFDE</sequence>